<dbReference type="PANTHER" id="PTHR43156">
    <property type="entry name" value="STAGE II SPORULATION PROTEIN E-RELATED"/>
    <property type="match status" value="1"/>
</dbReference>
<reference evidence="4 5" key="2">
    <citation type="submission" date="2020-08" db="EMBL/GenBank/DDBJ databases">
        <authorList>
            <person name="Partida-Martinez L."/>
            <person name="Huntemann M."/>
            <person name="Clum A."/>
            <person name="Wang J."/>
            <person name="Palaniappan K."/>
            <person name="Ritter S."/>
            <person name="Chen I.-M."/>
            <person name="Stamatis D."/>
            <person name="Reddy T."/>
            <person name="O'Malley R."/>
            <person name="Daum C."/>
            <person name="Shapiro N."/>
            <person name="Ivanova N."/>
            <person name="Kyrpides N."/>
            <person name="Woyke T."/>
        </authorList>
    </citation>
    <scope>NUCLEOTIDE SEQUENCE [LARGE SCALE GENOMIC DNA]</scope>
    <source>
        <strain evidence="4 5">AS2.23</strain>
    </source>
</reference>
<dbReference type="AlphaFoldDB" id="A0A7W4TRD6"/>
<evidence type="ECO:0000313" key="5">
    <source>
        <dbReference type="Proteomes" id="UP000533269"/>
    </source>
</evidence>
<evidence type="ECO:0000259" key="3">
    <source>
        <dbReference type="PROSITE" id="PS51746"/>
    </source>
</evidence>
<reference evidence="4 5" key="1">
    <citation type="submission" date="2020-08" db="EMBL/GenBank/DDBJ databases">
        <title>The Agave Microbiome: Exploring the role of microbial communities in plant adaptations to desert environments.</title>
        <authorList>
            <person name="Partida-Martinez L.P."/>
        </authorList>
    </citation>
    <scope>NUCLEOTIDE SEQUENCE [LARGE SCALE GENOMIC DNA]</scope>
    <source>
        <strain evidence="4 5">AS2.23</strain>
    </source>
</reference>
<dbReference type="PANTHER" id="PTHR43156:SF2">
    <property type="entry name" value="STAGE II SPORULATION PROTEIN E"/>
    <property type="match status" value="1"/>
</dbReference>
<dbReference type="EMBL" id="JACHVY010000015">
    <property type="protein sequence ID" value="MBB2903654.1"/>
    <property type="molecule type" value="Genomic_DNA"/>
</dbReference>
<dbReference type="Proteomes" id="UP000533269">
    <property type="component" value="Unassembled WGS sequence"/>
</dbReference>
<dbReference type="SMART" id="SM00331">
    <property type="entry name" value="PP2C_SIG"/>
    <property type="match status" value="1"/>
</dbReference>
<accession>A0A7W4TRD6</accession>
<dbReference type="RefSeq" id="WP_183393254.1">
    <property type="nucleotide sequence ID" value="NZ_JACHVY010000015.1"/>
</dbReference>
<dbReference type="PROSITE" id="PS51746">
    <property type="entry name" value="PPM_2"/>
    <property type="match status" value="1"/>
</dbReference>
<feature type="region of interest" description="Disordered" evidence="2">
    <location>
        <begin position="98"/>
        <end position="127"/>
    </location>
</feature>
<dbReference type="InterPro" id="IPR052016">
    <property type="entry name" value="Bact_Sigma-Reg"/>
</dbReference>
<sequence>MPDIRSSWLPALLRTVEGAEPVAAVRVFAEQLADQVQASHVSFLIADFSGRLLIRLTQSTRQGPGEDAAEQLALSDEQLPYRTAITSQQTQVVAEADVVAEAEGEARREGRSTPDPDADPGPGGSRVRVLVPVSSRGEAMGLLEVVLPQAPDAGVHDVLDAAAHALALVVTAERRHTDLYEWGQRSWPVSLAAEIQRRLLPDAFTCQAGAFTLAAWLEPAGSVGGDTFDYSLDTDRLYLSMTDAMGHETDAALLATLAVGSLRNSRRAGAGLARMASAASAVIEEHRRGLGFVTGVLMSIDLGSGEVEVVNAGHPLPLLQRAGQVEAVPLLADFPFGVLPEAGYRVQHLQLQAGDRLVLLTDGMLERNAASLDLPALITECAGLHPRQLMQVLTAAVDEVAGGQLADDATALCLDWHP</sequence>
<dbReference type="InterPro" id="IPR001932">
    <property type="entry name" value="PPM-type_phosphatase-like_dom"/>
</dbReference>
<evidence type="ECO:0000313" key="4">
    <source>
        <dbReference type="EMBL" id="MBB2903654.1"/>
    </source>
</evidence>
<gene>
    <name evidence="4" type="ORF">FHR75_004500</name>
</gene>
<dbReference type="SUPFAM" id="SSF81606">
    <property type="entry name" value="PP2C-like"/>
    <property type="match status" value="1"/>
</dbReference>
<dbReference type="Gene3D" id="3.60.40.10">
    <property type="entry name" value="PPM-type phosphatase domain"/>
    <property type="match status" value="1"/>
</dbReference>
<proteinExistence type="predicted"/>
<comment type="caution">
    <text evidence="4">The sequence shown here is derived from an EMBL/GenBank/DDBJ whole genome shotgun (WGS) entry which is preliminary data.</text>
</comment>
<feature type="non-terminal residue" evidence="4">
    <location>
        <position position="418"/>
    </location>
</feature>
<feature type="domain" description="PPM-type phosphatase" evidence="3">
    <location>
        <begin position="207"/>
        <end position="416"/>
    </location>
</feature>
<dbReference type="Pfam" id="PF07228">
    <property type="entry name" value="SpoIIE"/>
    <property type="match status" value="1"/>
</dbReference>
<organism evidence="4 5">
    <name type="scientific">Kineococcus radiotolerans</name>
    <dbReference type="NCBI Taxonomy" id="131568"/>
    <lineage>
        <taxon>Bacteria</taxon>
        <taxon>Bacillati</taxon>
        <taxon>Actinomycetota</taxon>
        <taxon>Actinomycetes</taxon>
        <taxon>Kineosporiales</taxon>
        <taxon>Kineosporiaceae</taxon>
        <taxon>Kineococcus</taxon>
    </lineage>
</organism>
<feature type="compositionally biased region" description="Basic and acidic residues" evidence="2">
    <location>
        <begin position="104"/>
        <end position="114"/>
    </location>
</feature>
<dbReference type="GO" id="GO:0016791">
    <property type="term" value="F:phosphatase activity"/>
    <property type="evidence" value="ECO:0007669"/>
    <property type="project" value="TreeGrafter"/>
</dbReference>
<dbReference type="InterPro" id="IPR036457">
    <property type="entry name" value="PPM-type-like_dom_sf"/>
</dbReference>
<evidence type="ECO:0000256" key="1">
    <source>
        <dbReference type="ARBA" id="ARBA00022801"/>
    </source>
</evidence>
<name>A0A7W4TRD6_KINRA</name>
<protein>
    <submittedName>
        <fullName evidence="4">Serine phosphatase RsbU (Regulator of sigma subunit)</fullName>
    </submittedName>
</protein>
<evidence type="ECO:0000256" key="2">
    <source>
        <dbReference type="SAM" id="MobiDB-lite"/>
    </source>
</evidence>
<keyword evidence="1" id="KW-0378">Hydrolase</keyword>